<evidence type="ECO:0000313" key="2">
    <source>
        <dbReference type="Proteomes" id="UP000321245"/>
    </source>
</evidence>
<reference evidence="1 2" key="1">
    <citation type="submission" date="2019-07" db="EMBL/GenBank/DDBJ databases">
        <title>Whole genome shotgun sequence of Empedobacter brevis NBRC 14943.</title>
        <authorList>
            <person name="Hosoyama A."/>
            <person name="Uohara A."/>
            <person name="Ohji S."/>
            <person name="Ichikawa N."/>
        </authorList>
    </citation>
    <scope>NUCLEOTIDE SEQUENCE [LARGE SCALE GENOMIC DNA]</scope>
    <source>
        <strain evidence="1 2">NBRC 14943</strain>
    </source>
</reference>
<organism evidence="1 2">
    <name type="scientific">Empedobacter brevis NBRC 14943 = ATCC 43319</name>
    <dbReference type="NCBI Taxonomy" id="1218108"/>
    <lineage>
        <taxon>Bacteria</taxon>
        <taxon>Pseudomonadati</taxon>
        <taxon>Bacteroidota</taxon>
        <taxon>Flavobacteriia</taxon>
        <taxon>Flavobacteriales</taxon>
        <taxon>Weeksellaceae</taxon>
        <taxon>Empedobacter</taxon>
    </lineage>
</organism>
<proteinExistence type="predicted"/>
<comment type="caution">
    <text evidence="1">The sequence shown here is derived from an EMBL/GenBank/DDBJ whole genome shotgun (WGS) entry which is preliminary data.</text>
</comment>
<dbReference type="EMBL" id="BJXC01000015">
    <property type="protein sequence ID" value="GEM52433.1"/>
    <property type="molecule type" value="Genomic_DNA"/>
</dbReference>
<protein>
    <submittedName>
        <fullName evidence="1">Uncharacterized protein</fullName>
    </submittedName>
</protein>
<sequence>MKQENKYSIEFLNYAHKQSIFNKSKIQNSKFSACFCCEQIFSTDEIIDFFEEVDGKDQTAVYPEGGIDSIIDNSFPIGDPIFLTEMNQHWFK</sequence>
<dbReference type="GeneID" id="84649906"/>
<dbReference type="STRING" id="1218108.GCA_000382425_01730"/>
<accession>A0A511NHZ6</accession>
<keyword evidence="2" id="KW-1185">Reference proteome</keyword>
<dbReference type="AlphaFoldDB" id="A0A511NHZ6"/>
<dbReference type="RefSeq" id="WP_051094539.1">
    <property type="nucleotide sequence ID" value="NZ_BJXC01000015.1"/>
</dbReference>
<dbReference type="OrthoDB" id="9800296at2"/>
<evidence type="ECO:0000313" key="1">
    <source>
        <dbReference type="EMBL" id="GEM52433.1"/>
    </source>
</evidence>
<gene>
    <name evidence="1" type="ORF">EB1_22230</name>
</gene>
<name>A0A511NHZ6_9FLAO</name>
<dbReference type="Proteomes" id="UP000321245">
    <property type="component" value="Unassembled WGS sequence"/>
</dbReference>